<dbReference type="Pfam" id="PF23872">
    <property type="entry name" value="DUF7227"/>
    <property type="match status" value="1"/>
</dbReference>
<organism evidence="2">
    <name type="scientific">uncultured Caudovirales phage</name>
    <dbReference type="NCBI Taxonomy" id="2100421"/>
    <lineage>
        <taxon>Viruses</taxon>
        <taxon>Duplodnaviria</taxon>
        <taxon>Heunggongvirae</taxon>
        <taxon>Uroviricota</taxon>
        <taxon>Caudoviricetes</taxon>
        <taxon>Peduoviridae</taxon>
        <taxon>Maltschvirus</taxon>
        <taxon>Maltschvirus maltsch</taxon>
    </lineage>
</organism>
<sequence length="228" mass="25079">MNYLFTLRSNNPKTGEMPVTMSSRDTCPDVCPLKLTAEGVKEGCYGDNGPISWHWDKLPSKDPARTSWDNLVYEVSMLGREQLWRHNQVGDLPGENNAIDAVAMNKLIAANIGKRGFTYTHKPTTKENNQIIKRANRFGFTVNLSGNNIQHADYLKSLDIAPVVCILPAADTAIKVQTSPAGNKIVTCPATYQEAVTCKNCGVCQHADRGYIIGFPAHGKDKKKAESL</sequence>
<dbReference type="EMBL" id="LR797242">
    <property type="protein sequence ID" value="CAB4195798.1"/>
    <property type="molecule type" value="Genomic_DNA"/>
</dbReference>
<gene>
    <name evidence="2" type="ORF">UFOVP1295_36</name>
</gene>
<feature type="domain" description="DUF7227" evidence="1">
    <location>
        <begin position="1"/>
        <end position="227"/>
    </location>
</feature>
<dbReference type="InterPro" id="IPR055651">
    <property type="entry name" value="DUF7227"/>
</dbReference>
<evidence type="ECO:0000259" key="1">
    <source>
        <dbReference type="Pfam" id="PF23872"/>
    </source>
</evidence>
<evidence type="ECO:0000313" key="2">
    <source>
        <dbReference type="EMBL" id="CAB4195798.1"/>
    </source>
</evidence>
<accession>A0A6J5RQ23</accession>
<name>A0A6J5RQ23_9CAUD</name>
<reference evidence="2" key="1">
    <citation type="submission" date="2020-05" db="EMBL/GenBank/DDBJ databases">
        <authorList>
            <person name="Chiriac C."/>
            <person name="Salcher M."/>
            <person name="Ghai R."/>
            <person name="Kavagutti S V."/>
        </authorList>
    </citation>
    <scope>NUCLEOTIDE SEQUENCE</scope>
</reference>
<protein>
    <recommendedName>
        <fullName evidence="1">DUF7227 domain-containing protein</fullName>
    </recommendedName>
</protein>
<proteinExistence type="predicted"/>